<evidence type="ECO:0000313" key="10">
    <source>
        <dbReference type="EMBL" id="CDF36592.1"/>
    </source>
</evidence>
<dbReference type="EMBL" id="HG001791">
    <property type="protein sequence ID" value="CDF36592.1"/>
    <property type="molecule type" value="Genomic_DNA"/>
</dbReference>
<dbReference type="InterPro" id="IPR036346">
    <property type="entry name" value="GTP-bd_prot_GTP1/OBG_C_sf"/>
</dbReference>
<dbReference type="Pfam" id="PF01926">
    <property type="entry name" value="MMR_HSR1"/>
    <property type="match status" value="1"/>
</dbReference>
<dbReference type="SUPFAM" id="SSF102741">
    <property type="entry name" value="Obg GTP-binding protein C-terminal domain"/>
    <property type="match status" value="1"/>
</dbReference>
<dbReference type="OrthoDB" id="347018at2759"/>
<protein>
    <submittedName>
        <fullName evidence="10">Uncharacterized protein</fullName>
    </submittedName>
</protein>
<sequence>MISACTDRTAACEKEPQQLVCSVDDKSSKCIEQTVLRYRSSRQVSLLQTFYLLCLLVNSLYYRQMSNAAFTAPLQFSSCSKFCKPVSTSILATRPGISTRRPRKGGRVITSAAKTQDVDKSKAHLRPTTNNPDWMFYDVARVLVKGGTGGDGCLAFRREKGIPKGGPAGGSGGSGGSVNFVATGGANTLAKFRGGAAFRAVDGLNGTGKGRTGHCAKDMTVAVPLGTVIRNSDGRILADLSEEGQTFRAATGGRGGRGNEAFKTERNRAPRVCEQGEPGVERWLQMELKLVADVALVGFPNAGKSTVLDAVSNARPKIADYPFTTIVPNLGVVDGVDGIEGMVIADVPGIIEGAHRGVGMGVSFLRHVERCKVVVHIVDGSSDDIIQRYKAIRLEMELFDERLARKKEVVLVNKVDLPGVREKWDSYIRDELVETIGSHKRIALVSAKSREGLLETMRRLSVLVDNVEQEDHVIVLGEEEGFGKVPVQVEKEKEGRFVVSGYKVEKAYTMTNWDYVEGIDRFQRILAALGVNQMLIDKGAKDGDNIVCFDKEFDYYKEENIYSCTVQCTEKVRKRVWGQRSTLLICIRSTIGTNRLSSGCIRPPKLITPVIYGKDDASF</sequence>
<dbReference type="PhylomeDB" id="R7QDJ9"/>
<gene>
    <name evidence="10" type="ORF">CHC_T00004853001</name>
</gene>
<evidence type="ECO:0000256" key="4">
    <source>
        <dbReference type="ARBA" id="ARBA00022741"/>
    </source>
</evidence>
<evidence type="ECO:0000256" key="1">
    <source>
        <dbReference type="ARBA" id="ARBA00001946"/>
    </source>
</evidence>
<dbReference type="NCBIfam" id="NF008955">
    <property type="entry name" value="PRK12297.1"/>
    <property type="match status" value="1"/>
</dbReference>
<keyword evidence="11" id="KW-1185">Reference proteome</keyword>
<evidence type="ECO:0000256" key="2">
    <source>
        <dbReference type="ARBA" id="ARBA00007699"/>
    </source>
</evidence>
<name>R7QDJ9_CHOCR</name>
<dbReference type="InterPro" id="IPR006074">
    <property type="entry name" value="GTP1-OBG_CS"/>
</dbReference>
<dbReference type="PANTHER" id="PTHR11702">
    <property type="entry name" value="DEVELOPMENTALLY REGULATED GTP-BINDING PROTEIN-RELATED"/>
    <property type="match status" value="1"/>
</dbReference>
<dbReference type="Gene3D" id="2.70.210.12">
    <property type="entry name" value="GTP1/OBG domain"/>
    <property type="match status" value="1"/>
</dbReference>
<evidence type="ECO:0000259" key="8">
    <source>
        <dbReference type="PROSITE" id="PS51881"/>
    </source>
</evidence>
<dbReference type="NCBIfam" id="NF008956">
    <property type="entry name" value="PRK12299.1"/>
    <property type="match status" value="1"/>
</dbReference>
<feature type="domain" description="OBG-type G" evidence="7">
    <location>
        <begin position="292"/>
        <end position="465"/>
    </location>
</feature>
<dbReference type="PROSITE" id="PS51881">
    <property type="entry name" value="OCT"/>
    <property type="match status" value="1"/>
</dbReference>
<dbReference type="InterPro" id="IPR006169">
    <property type="entry name" value="GTP1_OBG_dom"/>
</dbReference>
<dbReference type="PRINTS" id="PR00326">
    <property type="entry name" value="GTP1OBG"/>
</dbReference>
<dbReference type="PROSITE" id="PS51883">
    <property type="entry name" value="OBG"/>
    <property type="match status" value="1"/>
</dbReference>
<dbReference type="Gramene" id="CDF36592">
    <property type="protein sequence ID" value="CDF36592"/>
    <property type="gene ID" value="CHC_T00004853001"/>
</dbReference>
<dbReference type="Gene3D" id="3.30.300.350">
    <property type="entry name" value="GTP-binding protein OBG, C-terminal domain"/>
    <property type="match status" value="1"/>
</dbReference>
<dbReference type="STRING" id="2769.R7QDJ9"/>
<dbReference type="InterPro" id="IPR045086">
    <property type="entry name" value="OBG_GTPase"/>
</dbReference>
<keyword evidence="6" id="KW-0342">GTP-binding</keyword>
<keyword evidence="5" id="KW-0460">Magnesium</keyword>
<organism evidence="10 11">
    <name type="scientific">Chondrus crispus</name>
    <name type="common">Carrageen Irish moss</name>
    <name type="synonym">Polymorpha crispa</name>
    <dbReference type="NCBI Taxonomy" id="2769"/>
    <lineage>
        <taxon>Eukaryota</taxon>
        <taxon>Rhodophyta</taxon>
        <taxon>Florideophyceae</taxon>
        <taxon>Rhodymeniophycidae</taxon>
        <taxon>Gigartinales</taxon>
        <taxon>Gigartinaceae</taxon>
        <taxon>Chondrus</taxon>
    </lineage>
</organism>
<dbReference type="GO" id="GO:0005739">
    <property type="term" value="C:mitochondrion"/>
    <property type="evidence" value="ECO:0007669"/>
    <property type="project" value="TreeGrafter"/>
</dbReference>
<evidence type="ECO:0000313" key="11">
    <source>
        <dbReference type="Proteomes" id="UP000012073"/>
    </source>
</evidence>
<feature type="domain" description="OCT" evidence="8">
    <location>
        <begin position="474"/>
        <end position="557"/>
    </location>
</feature>
<dbReference type="KEGG" id="ccp:CHC_T00004853001"/>
<dbReference type="SUPFAM" id="SSF52540">
    <property type="entry name" value="P-loop containing nucleoside triphosphate hydrolases"/>
    <property type="match status" value="1"/>
</dbReference>
<dbReference type="PANTHER" id="PTHR11702:SF44">
    <property type="entry name" value="GTP-BINDING PROTEIN OBGC, CHLOROPLASTIC"/>
    <property type="match status" value="1"/>
</dbReference>
<dbReference type="SUPFAM" id="SSF82051">
    <property type="entry name" value="Obg GTP-binding protein N-terminal domain"/>
    <property type="match status" value="1"/>
</dbReference>
<dbReference type="InterPro" id="IPR015349">
    <property type="entry name" value="OCT_dom"/>
</dbReference>
<dbReference type="Pfam" id="PF01018">
    <property type="entry name" value="GTP1_OBG"/>
    <property type="match status" value="1"/>
</dbReference>
<evidence type="ECO:0000256" key="5">
    <source>
        <dbReference type="ARBA" id="ARBA00022842"/>
    </source>
</evidence>
<dbReference type="InterPro" id="IPR027417">
    <property type="entry name" value="P-loop_NTPase"/>
</dbReference>
<dbReference type="HAMAP" id="MF_01454">
    <property type="entry name" value="GTPase_Obg"/>
    <property type="match status" value="1"/>
</dbReference>
<dbReference type="GO" id="GO:0003924">
    <property type="term" value="F:GTPase activity"/>
    <property type="evidence" value="ECO:0007669"/>
    <property type="project" value="InterPro"/>
</dbReference>
<dbReference type="NCBIfam" id="TIGR02729">
    <property type="entry name" value="Obg_CgtA"/>
    <property type="match status" value="1"/>
</dbReference>
<dbReference type="GeneID" id="17324122"/>
<dbReference type="NCBIfam" id="TIGR03595">
    <property type="entry name" value="Obg_CgtA_exten"/>
    <property type="match status" value="1"/>
</dbReference>
<dbReference type="OMA" id="HVQRCRV"/>
<evidence type="ECO:0000256" key="6">
    <source>
        <dbReference type="ARBA" id="ARBA00023134"/>
    </source>
</evidence>
<dbReference type="Gene3D" id="3.40.50.300">
    <property type="entry name" value="P-loop containing nucleotide triphosphate hydrolases"/>
    <property type="match status" value="1"/>
</dbReference>
<evidence type="ECO:0000256" key="3">
    <source>
        <dbReference type="ARBA" id="ARBA00022723"/>
    </source>
</evidence>
<dbReference type="InterPro" id="IPR031167">
    <property type="entry name" value="G_OBG"/>
</dbReference>
<keyword evidence="3" id="KW-0479">Metal-binding</keyword>
<comment type="similarity">
    <text evidence="2">Belongs to the TRAFAC class OBG-HflX-like GTPase superfamily. OBG GTPase family.</text>
</comment>
<evidence type="ECO:0000259" key="7">
    <source>
        <dbReference type="PROSITE" id="PS51710"/>
    </source>
</evidence>
<dbReference type="Pfam" id="PF09269">
    <property type="entry name" value="DUF1967"/>
    <property type="match status" value="1"/>
</dbReference>
<comment type="cofactor">
    <cofactor evidence="1">
        <name>Mg(2+)</name>
        <dbReference type="ChEBI" id="CHEBI:18420"/>
    </cofactor>
</comment>
<accession>R7QDJ9</accession>
<dbReference type="GO" id="GO:0000287">
    <property type="term" value="F:magnesium ion binding"/>
    <property type="evidence" value="ECO:0007669"/>
    <property type="project" value="InterPro"/>
</dbReference>
<dbReference type="InterPro" id="IPR036726">
    <property type="entry name" value="GTP1_OBG_dom_sf"/>
</dbReference>
<evidence type="ECO:0000259" key="9">
    <source>
        <dbReference type="PROSITE" id="PS51883"/>
    </source>
</evidence>
<feature type="domain" description="Obg" evidence="9">
    <location>
        <begin position="134"/>
        <end position="291"/>
    </location>
</feature>
<dbReference type="Proteomes" id="UP000012073">
    <property type="component" value="Unassembled WGS sequence"/>
</dbReference>
<dbReference type="AlphaFoldDB" id="R7QDJ9"/>
<proteinExistence type="inferred from homology"/>
<dbReference type="PROSITE" id="PS51710">
    <property type="entry name" value="G_OBG"/>
    <property type="match status" value="1"/>
</dbReference>
<reference evidence="11" key="1">
    <citation type="journal article" date="2013" name="Proc. Natl. Acad. Sci. U.S.A.">
        <title>Genome structure and metabolic features in the red seaweed Chondrus crispus shed light on evolution of the Archaeplastida.</title>
        <authorList>
            <person name="Collen J."/>
            <person name="Porcel B."/>
            <person name="Carre W."/>
            <person name="Ball S.G."/>
            <person name="Chaparro C."/>
            <person name="Tonon T."/>
            <person name="Barbeyron T."/>
            <person name="Michel G."/>
            <person name="Noel B."/>
            <person name="Valentin K."/>
            <person name="Elias M."/>
            <person name="Artiguenave F."/>
            <person name="Arun A."/>
            <person name="Aury J.M."/>
            <person name="Barbosa-Neto J.F."/>
            <person name="Bothwell J.H."/>
            <person name="Bouget F.Y."/>
            <person name="Brillet L."/>
            <person name="Cabello-Hurtado F."/>
            <person name="Capella-Gutierrez S."/>
            <person name="Charrier B."/>
            <person name="Cladiere L."/>
            <person name="Cock J.M."/>
            <person name="Coelho S.M."/>
            <person name="Colleoni C."/>
            <person name="Czjzek M."/>
            <person name="Da Silva C."/>
            <person name="Delage L."/>
            <person name="Denoeud F."/>
            <person name="Deschamps P."/>
            <person name="Dittami S.M."/>
            <person name="Gabaldon T."/>
            <person name="Gachon C.M."/>
            <person name="Groisillier A."/>
            <person name="Herve C."/>
            <person name="Jabbari K."/>
            <person name="Katinka M."/>
            <person name="Kloareg B."/>
            <person name="Kowalczyk N."/>
            <person name="Labadie K."/>
            <person name="Leblanc C."/>
            <person name="Lopez P.J."/>
            <person name="McLachlan D.H."/>
            <person name="Meslet-Cladiere L."/>
            <person name="Moustafa A."/>
            <person name="Nehr Z."/>
            <person name="Nyvall Collen P."/>
            <person name="Panaud O."/>
            <person name="Partensky F."/>
            <person name="Poulain J."/>
            <person name="Rensing S.A."/>
            <person name="Rousvoal S."/>
            <person name="Samson G."/>
            <person name="Symeonidi A."/>
            <person name="Weissenbach J."/>
            <person name="Zambounis A."/>
            <person name="Wincker P."/>
            <person name="Boyen C."/>
        </authorList>
    </citation>
    <scope>NUCLEOTIDE SEQUENCE [LARGE SCALE GENOMIC DNA]</scope>
    <source>
        <strain evidence="11">cv. Stackhouse</strain>
    </source>
</reference>
<dbReference type="CDD" id="cd01898">
    <property type="entry name" value="Obg"/>
    <property type="match status" value="1"/>
</dbReference>
<dbReference type="InterPro" id="IPR014100">
    <property type="entry name" value="GTP-bd_Obg/CgtA"/>
</dbReference>
<dbReference type="InterPro" id="IPR006073">
    <property type="entry name" value="GTP-bd"/>
</dbReference>
<dbReference type="PROSITE" id="PS00905">
    <property type="entry name" value="GTP1_OBG"/>
    <property type="match status" value="1"/>
</dbReference>
<keyword evidence="4" id="KW-0547">Nucleotide-binding</keyword>
<dbReference type="GO" id="GO:0042254">
    <property type="term" value="P:ribosome biogenesis"/>
    <property type="evidence" value="ECO:0007669"/>
    <property type="project" value="UniProtKB-UniRule"/>
</dbReference>
<dbReference type="GO" id="GO:0005525">
    <property type="term" value="F:GTP binding"/>
    <property type="evidence" value="ECO:0007669"/>
    <property type="project" value="UniProtKB-KW"/>
</dbReference>
<dbReference type="FunFam" id="2.70.210.12:FF:000001">
    <property type="entry name" value="GTPase Obg"/>
    <property type="match status" value="1"/>
</dbReference>
<dbReference type="RefSeq" id="XP_005716411.1">
    <property type="nucleotide sequence ID" value="XM_005716354.1"/>
</dbReference>